<name>A0A484HIV4_9BACT</name>
<organism evidence="2">
    <name type="scientific">uncultured Desulfobacteraceae bacterium</name>
    <dbReference type="NCBI Taxonomy" id="218296"/>
    <lineage>
        <taxon>Bacteria</taxon>
        <taxon>Pseudomonadati</taxon>
        <taxon>Thermodesulfobacteriota</taxon>
        <taxon>Desulfobacteria</taxon>
        <taxon>Desulfobacterales</taxon>
        <taxon>Desulfobacteraceae</taxon>
        <taxon>environmental samples</taxon>
    </lineage>
</organism>
<sequence>MRGMNWTVFAVMIPFFWLAGCGDPPSALDETRKTLRGLPSYSIVLDDMKTEGDIFETHWHKYKVITEQGPVSMDWARVPKKTYEQNRSLLGMTIWTKQDGRESAAAGPPGYEYVDNPRYGRWRSDSSGSSFWVFYGQYRLLGDLLGAGPIYRNHYAAYSAGRARGVPYYGPNKEYGRDGSLTRRRNPNFYQRAAQRRKASRASFGDKFNRRIGRTRAGFSGRSGIGGK</sequence>
<dbReference type="EMBL" id="CAACVI010000023">
    <property type="protein sequence ID" value="VEN74178.1"/>
    <property type="molecule type" value="Genomic_DNA"/>
</dbReference>
<dbReference type="PROSITE" id="PS51257">
    <property type="entry name" value="PROKAR_LIPOPROTEIN"/>
    <property type="match status" value="1"/>
</dbReference>
<proteinExistence type="predicted"/>
<keyword evidence="1" id="KW-0732">Signal</keyword>
<feature type="signal peptide" evidence="1">
    <location>
        <begin position="1"/>
        <end position="19"/>
    </location>
</feature>
<accession>A0A484HIV4</accession>
<evidence type="ECO:0008006" key="3">
    <source>
        <dbReference type="Google" id="ProtNLM"/>
    </source>
</evidence>
<gene>
    <name evidence="2" type="ORF">EPICR_30111</name>
</gene>
<reference evidence="2" key="1">
    <citation type="submission" date="2019-01" db="EMBL/GenBank/DDBJ databases">
        <authorList>
            <consortium name="Genoscope - CEA"/>
            <person name="William W."/>
        </authorList>
    </citation>
    <scope>NUCLEOTIDE SEQUENCE</scope>
    <source>
        <strain evidence="2">CR-1</strain>
    </source>
</reference>
<evidence type="ECO:0000256" key="1">
    <source>
        <dbReference type="SAM" id="SignalP"/>
    </source>
</evidence>
<dbReference type="AlphaFoldDB" id="A0A484HIV4"/>
<feature type="chain" id="PRO_5019803979" description="Lipoprotein" evidence="1">
    <location>
        <begin position="20"/>
        <end position="228"/>
    </location>
</feature>
<evidence type="ECO:0000313" key="2">
    <source>
        <dbReference type="EMBL" id="VEN74178.1"/>
    </source>
</evidence>
<protein>
    <recommendedName>
        <fullName evidence="3">Lipoprotein</fullName>
    </recommendedName>
</protein>